<proteinExistence type="predicted"/>
<dbReference type="Pfam" id="PF00356">
    <property type="entry name" value="LacI"/>
    <property type="match status" value="1"/>
</dbReference>
<gene>
    <name evidence="5" type="ORF">CZ674_09090</name>
</gene>
<keyword evidence="1" id="KW-0805">Transcription regulation</keyword>
<dbReference type="Pfam" id="PF13377">
    <property type="entry name" value="Peripla_BP_3"/>
    <property type="match status" value="1"/>
</dbReference>
<dbReference type="CDD" id="cd01392">
    <property type="entry name" value="HTH_LacI"/>
    <property type="match status" value="1"/>
</dbReference>
<keyword evidence="6" id="KW-1185">Reference proteome</keyword>
<keyword evidence="3" id="KW-0804">Transcription</keyword>
<dbReference type="PANTHER" id="PTHR30146:SF109">
    <property type="entry name" value="HTH-TYPE TRANSCRIPTIONAL REGULATOR GALS"/>
    <property type="match status" value="1"/>
</dbReference>
<evidence type="ECO:0000256" key="3">
    <source>
        <dbReference type="ARBA" id="ARBA00023163"/>
    </source>
</evidence>
<dbReference type="GO" id="GO:0003700">
    <property type="term" value="F:DNA-binding transcription factor activity"/>
    <property type="evidence" value="ECO:0007669"/>
    <property type="project" value="TreeGrafter"/>
</dbReference>
<evidence type="ECO:0000259" key="4">
    <source>
        <dbReference type="PROSITE" id="PS50932"/>
    </source>
</evidence>
<dbReference type="GO" id="GO:0000976">
    <property type="term" value="F:transcription cis-regulatory region binding"/>
    <property type="evidence" value="ECO:0007669"/>
    <property type="project" value="TreeGrafter"/>
</dbReference>
<dbReference type="OrthoDB" id="3595338at2"/>
<evidence type="ECO:0000256" key="2">
    <source>
        <dbReference type="ARBA" id="ARBA00023125"/>
    </source>
</evidence>
<dbReference type="SUPFAM" id="SSF47413">
    <property type="entry name" value="lambda repressor-like DNA-binding domains"/>
    <property type="match status" value="1"/>
</dbReference>
<dbReference type="SUPFAM" id="SSF53822">
    <property type="entry name" value="Periplasmic binding protein-like I"/>
    <property type="match status" value="1"/>
</dbReference>
<dbReference type="InterPro" id="IPR028082">
    <property type="entry name" value="Peripla_BP_I"/>
</dbReference>
<feature type="domain" description="HTH lacI-type" evidence="4">
    <location>
        <begin position="12"/>
        <end position="66"/>
    </location>
</feature>
<keyword evidence="2" id="KW-0238">DNA-binding</keyword>
<evidence type="ECO:0000313" key="5">
    <source>
        <dbReference type="EMBL" id="SJM63594.1"/>
    </source>
</evidence>
<evidence type="ECO:0000256" key="1">
    <source>
        <dbReference type="ARBA" id="ARBA00023015"/>
    </source>
</evidence>
<reference evidence="5 6" key="1">
    <citation type="submission" date="2017-02" db="EMBL/GenBank/DDBJ databases">
        <authorList>
            <person name="Peterson S.W."/>
        </authorList>
    </citation>
    <scope>NUCLEOTIDE SEQUENCE [LARGE SCALE GENOMIC DNA]</scope>
    <source>
        <strain evidence="5 6">LMG 22410</strain>
    </source>
</reference>
<dbReference type="PROSITE" id="PS50932">
    <property type="entry name" value="HTH_LACI_2"/>
    <property type="match status" value="1"/>
</dbReference>
<dbReference type="Proteomes" id="UP000195787">
    <property type="component" value="Unassembled WGS sequence"/>
</dbReference>
<dbReference type="SMART" id="SM00354">
    <property type="entry name" value="HTH_LACI"/>
    <property type="match status" value="1"/>
</dbReference>
<dbReference type="Gene3D" id="1.10.260.40">
    <property type="entry name" value="lambda repressor-like DNA-binding domains"/>
    <property type="match status" value="1"/>
</dbReference>
<organism evidence="5 6">
    <name type="scientific">Agrococcus casei LMG 22410</name>
    <dbReference type="NCBI Taxonomy" id="1255656"/>
    <lineage>
        <taxon>Bacteria</taxon>
        <taxon>Bacillati</taxon>
        <taxon>Actinomycetota</taxon>
        <taxon>Actinomycetes</taxon>
        <taxon>Micrococcales</taxon>
        <taxon>Microbacteriaceae</taxon>
        <taxon>Agrococcus</taxon>
    </lineage>
</organism>
<dbReference type="CDD" id="cd06267">
    <property type="entry name" value="PBP1_LacI_sugar_binding-like"/>
    <property type="match status" value="1"/>
</dbReference>
<dbReference type="PANTHER" id="PTHR30146">
    <property type="entry name" value="LACI-RELATED TRANSCRIPTIONAL REPRESSOR"/>
    <property type="match status" value="1"/>
</dbReference>
<sequence length="335" mass="36000">MADPISAPGGRATLAKVAERAGVSLKTASRALSGEAYVTDETRSKVLQAASDLDYQRNSAASLLASGRLADSIGLVSGGFTNPFYSALAQAVEDGVRNQGMHLSVANSDESPEKERLVTHDLADRQTKALIVVSSMTDHAEYRQLQARGVPVLFVDRPAVNLEADSVVFDNQEGGRLAAAHLLAAQHRRIAFVGDYAWLPTYRSRIEGMASVLDESSAEWQSLVRPDAHSITDARARVGELLAMREPPTALVAGNNRILLGILEELSPVPVADRPAIVAFDDVEWARVLGITVVAGETDVMGRRAAELTVARLADRTRQTEQVVLPMRLTNRASA</sequence>
<dbReference type="EMBL" id="FUHU01000038">
    <property type="protein sequence ID" value="SJM63594.1"/>
    <property type="molecule type" value="Genomic_DNA"/>
</dbReference>
<name>A0A1R4G5Y9_9MICO</name>
<evidence type="ECO:0000313" key="6">
    <source>
        <dbReference type="Proteomes" id="UP000195787"/>
    </source>
</evidence>
<dbReference type="AlphaFoldDB" id="A0A1R4G5Y9"/>
<dbReference type="RefSeq" id="WP_086992233.1">
    <property type="nucleotide sequence ID" value="NZ_FUHU01000038.1"/>
</dbReference>
<dbReference type="GeneID" id="303173365"/>
<dbReference type="InterPro" id="IPR010982">
    <property type="entry name" value="Lambda_DNA-bd_dom_sf"/>
</dbReference>
<dbReference type="Gene3D" id="3.40.50.2300">
    <property type="match status" value="2"/>
</dbReference>
<dbReference type="InterPro" id="IPR046335">
    <property type="entry name" value="LacI/GalR-like_sensor"/>
</dbReference>
<protein>
    <submittedName>
        <fullName evidence="5">LacI-family transcriptional regulator</fullName>
    </submittedName>
</protein>
<accession>A0A1R4G5Y9</accession>
<dbReference type="InterPro" id="IPR000843">
    <property type="entry name" value="HTH_LacI"/>
</dbReference>